<keyword evidence="4" id="KW-1185">Reference proteome</keyword>
<dbReference type="CDD" id="cd13399">
    <property type="entry name" value="Slt35-like"/>
    <property type="match status" value="1"/>
</dbReference>
<comment type="caution">
    <text evidence="3">The sequence shown here is derived from an EMBL/GenBank/DDBJ whole genome shotgun (WGS) entry which is preliminary data.</text>
</comment>
<dbReference type="InterPro" id="IPR031304">
    <property type="entry name" value="SLT_2"/>
</dbReference>
<dbReference type="InterPro" id="IPR023346">
    <property type="entry name" value="Lysozyme-like_dom_sf"/>
</dbReference>
<dbReference type="PANTHER" id="PTHR30163:SF8">
    <property type="entry name" value="LYTIC MUREIN TRANSGLYCOSYLASE"/>
    <property type="match status" value="1"/>
</dbReference>
<keyword evidence="1" id="KW-0812">Transmembrane</keyword>
<dbReference type="InterPro" id="IPR043426">
    <property type="entry name" value="MltB-like"/>
</dbReference>
<name>A0A7W3PN47_9MICO</name>
<gene>
    <name evidence="3" type="ORF">FB555_000086</name>
</gene>
<evidence type="ECO:0000259" key="2">
    <source>
        <dbReference type="Pfam" id="PF13406"/>
    </source>
</evidence>
<dbReference type="AlphaFoldDB" id="A0A7W3PN47"/>
<proteinExistence type="predicted"/>
<evidence type="ECO:0000313" key="4">
    <source>
        <dbReference type="Proteomes" id="UP000524237"/>
    </source>
</evidence>
<dbReference type="SUPFAM" id="SSF53955">
    <property type="entry name" value="Lysozyme-like"/>
    <property type="match status" value="1"/>
</dbReference>
<protein>
    <recommendedName>
        <fullName evidence="2">Transglycosylase SLT domain-containing protein</fullName>
    </recommendedName>
</protein>
<dbReference type="GO" id="GO:0009253">
    <property type="term" value="P:peptidoglycan catabolic process"/>
    <property type="evidence" value="ECO:0007669"/>
    <property type="project" value="TreeGrafter"/>
</dbReference>
<dbReference type="EMBL" id="JACGWU010000001">
    <property type="protein sequence ID" value="MBA8828015.1"/>
    <property type="molecule type" value="Genomic_DNA"/>
</dbReference>
<dbReference type="Gene3D" id="1.10.530.10">
    <property type="match status" value="1"/>
</dbReference>
<dbReference type="Proteomes" id="UP000524237">
    <property type="component" value="Unassembled WGS sequence"/>
</dbReference>
<evidence type="ECO:0000256" key="1">
    <source>
        <dbReference type="SAM" id="Phobius"/>
    </source>
</evidence>
<organism evidence="3 4">
    <name type="scientific">Alpinimonas psychrophila</name>
    <dbReference type="NCBI Taxonomy" id="748908"/>
    <lineage>
        <taxon>Bacteria</taxon>
        <taxon>Bacillati</taxon>
        <taxon>Actinomycetota</taxon>
        <taxon>Actinomycetes</taxon>
        <taxon>Micrococcales</taxon>
        <taxon>Microbacteriaceae</taxon>
        <taxon>Alpinimonas</taxon>
    </lineage>
</organism>
<keyword evidence="1" id="KW-1133">Transmembrane helix</keyword>
<sequence length="264" mass="27627">MSTPTLSRLGLWVMMGVFIACAVWVFVGFFNLHEPDARAGTFTQTTIIGAPVSLSAEFAPADDSGTHTQLASLEGGNAQKIDLTWAASAAESTGIPLRAVLGYAGATVVVNAEQPSCNLTWTTIAAIGNVESGHGTHAGSHISANGVTQPPIYGPLLDGASYDAVSDTDGGQFDGNILFDRAVGPLQFIPSTWERWGADGNGDGIRDPQQIDDAALATARYLCHYGDLSGVDGWRTAIFAYNHVESYVDGVAAMANIYAERAGS</sequence>
<dbReference type="PANTHER" id="PTHR30163">
    <property type="entry name" value="MEMBRANE-BOUND LYTIC MUREIN TRANSGLYCOSYLASE B"/>
    <property type="match status" value="1"/>
</dbReference>
<feature type="domain" description="Transglycosylase SLT" evidence="2">
    <location>
        <begin position="182"/>
        <end position="226"/>
    </location>
</feature>
<keyword evidence="1" id="KW-0472">Membrane</keyword>
<reference evidence="3 4" key="1">
    <citation type="submission" date="2020-07" db="EMBL/GenBank/DDBJ databases">
        <title>Sequencing the genomes of 1000 actinobacteria strains.</title>
        <authorList>
            <person name="Klenk H.-P."/>
        </authorList>
    </citation>
    <scope>NUCLEOTIDE SEQUENCE [LARGE SCALE GENOMIC DNA]</scope>
    <source>
        <strain evidence="3 4">DSM 23737</strain>
    </source>
</reference>
<dbReference type="RefSeq" id="WP_182483489.1">
    <property type="nucleotide sequence ID" value="NZ_JACGWU010000001.1"/>
</dbReference>
<evidence type="ECO:0000313" key="3">
    <source>
        <dbReference type="EMBL" id="MBA8828015.1"/>
    </source>
</evidence>
<accession>A0A7W3PN47</accession>
<feature type="transmembrane region" description="Helical" evidence="1">
    <location>
        <begin position="12"/>
        <end position="32"/>
    </location>
</feature>
<dbReference type="Pfam" id="PF13406">
    <property type="entry name" value="SLT_2"/>
    <property type="match status" value="1"/>
</dbReference>
<dbReference type="GO" id="GO:0008933">
    <property type="term" value="F:peptidoglycan lytic transglycosylase activity"/>
    <property type="evidence" value="ECO:0007669"/>
    <property type="project" value="TreeGrafter"/>
</dbReference>